<evidence type="ECO:0000256" key="2">
    <source>
        <dbReference type="HAMAP-Rule" id="MF_00839"/>
    </source>
</evidence>
<evidence type="ECO:0000256" key="1">
    <source>
        <dbReference type="ARBA" id="ARBA00022845"/>
    </source>
</evidence>
<evidence type="ECO:0000259" key="3">
    <source>
        <dbReference type="Pfam" id="PF16321"/>
    </source>
</evidence>
<dbReference type="InterPro" id="IPR032528">
    <property type="entry name" value="Ribosom_S30AE_C"/>
</dbReference>
<dbReference type="Pfam" id="PF16321">
    <property type="entry name" value="Ribosom_S30AE_C"/>
    <property type="match status" value="1"/>
</dbReference>
<dbReference type="Gene3D" id="3.30.505.50">
    <property type="entry name" value="Sigma 54 modulation/S30EA ribosomal protein, C-terminal domain"/>
    <property type="match status" value="1"/>
</dbReference>
<dbReference type="InterPro" id="IPR034694">
    <property type="entry name" value="HPF_long/plastid"/>
</dbReference>
<dbReference type="PANTHER" id="PTHR33231:SF1">
    <property type="entry name" value="30S RIBOSOMAL PROTEIN"/>
    <property type="match status" value="1"/>
</dbReference>
<evidence type="ECO:0000313" key="5">
    <source>
        <dbReference type="Proteomes" id="UP001157161"/>
    </source>
</evidence>
<dbReference type="SUPFAM" id="SSF69754">
    <property type="entry name" value="Ribosome binding protein Y (YfiA homologue)"/>
    <property type="match status" value="1"/>
</dbReference>
<reference evidence="4" key="1">
    <citation type="journal article" date="2014" name="Int. J. Syst. Evol. Microbiol.">
        <title>Complete genome sequence of Corynebacterium casei LMG S-19264T (=DSM 44701T), isolated from a smear-ripened cheese.</title>
        <authorList>
            <consortium name="US DOE Joint Genome Institute (JGI-PGF)"/>
            <person name="Walter F."/>
            <person name="Albersmeier A."/>
            <person name="Kalinowski J."/>
            <person name="Ruckert C."/>
        </authorList>
    </citation>
    <scope>NUCLEOTIDE SEQUENCE</scope>
    <source>
        <strain evidence="4">NBRC 112290</strain>
    </source>
</reference>
<keyword evidence="1 2" id="KW-0810">Translation regulation</keyword>
<comment type="subcellular location">
    <subcellularLocation>
        <location evidence="2">Cytoplasm</location>
    </subcellularLocation>
</comment>
<dbReference type="EMBL" id="BSUM01000001">
    <property type="protein sequence ID" value="GMA30649.1"/>
    <property type="molecule type" value="Genomic_DNA"/>
</dbReference>
<organism evidence="4 5">
    <name type="scientific">Litorihabitans aurantiacus</name>
    <dbReference type="NCBI Taxonomy" id="1930061"/>
    <lineage>
        <taxon>Bacteria</taxon>
        <taxon>Bacillati</taxon>
        <taxon>Actinomycetota</taxon>
        <taxon>Actinomycetes</taxon>
        <taxon>Micrococcales</taxon>
        <taxon>Beutenbergiaceae</taxon>
        <taxon>Litorihabitans</taxon>
    </lineage>
</organism>
<feature type="domain" description="Sigma 54 modulation/S30EA ribosomal protein C-terminal" evidence="3">
    <location>
        <begin position="154"/>
        <end position="208"/>
    </location>
</feature>
<dbReference type="GO" id="GO:0022627">
    <property type="term" value="C:cytosolic small ribosomal subunit"/>
    <property type="evidence" value="ECO:0007669"/>
    <property type="project" value="TreeGrafter"/>
</dbReference>
<dbReference type="Proteomes" id="UP001157161">
    <property type="component" value="Unassembled WGS sequence"/>
</dbReference>
<keyword evidence="2" id="KW-0963">Cytoplasm</keyword>
<dbReference type="InterPro" id="IPR003489">
    <property type="entry name" value="RHF/RaiA"/>
</dbReference>
<comment type="subunit">
    <text evidence="2">Interacts with 100S ribosomes.</text>
</comment>
<comment type="function">
    <text evidence="2">Required for dimerization of active 70S ribosomes into 100S ribosomes in stationary phase; 100S ribosomes are translationally inactive and sometimes present during exponential growth.</text>
</comment>
<dbReference type="GO" id="GO:0045900">
    <property type="term" value="P:negative regulation of translational elongation"/>
    <property type="evidence" value="ECO:0007669"/>
    <property type="project" value="TreeGrafter"/>
</dbReference>
<dbReference type="Gene3D" id="3.30.160.100">
    <property type="entry name" value="Ribosome hibernation promotion factor-like"/>
    <property type="match status" value="1"/>
</dbReference>
<dbReference type="Pfam" id="PF02482">
    <property type="entry name" value="Ribosomal_S30AE"/>
    <property type="match status" value="1"/>
</dbReference>
<dbReference type="InterPro" id="IPR050574">
    <property type="entry name" value="HPF/YfiA_ribosome-assoc"/>
</dbReference>
<comment type="caution">
    <text evidence="4">The sequence shown here is derived from an EMBL/GenBank/DDBJ whole genome shotgun (WGS) entry which is preliminary data.</text>
</comment>
<proteinExistence type="inferred from homology"/>
<evidence type="ECO:0000313" key="4">
    <source>
        <dbReference type="EMBL" id="GMA30649.1"/>
    </source>
</evidence>
<reference evidence="4" key="2">
    <citation type="submission" date="2023-02" db="EMBL/GenBank/DDBJ databases">
        <authorList>
            <person name="Sun Q."/>
            <person name="Mori K."/>
        </authorList>
    </citation>
    <scope>NUCLEOTIDE SEQUENCE</scope>
    <source>
        <strain evidence="4">NBRC 112290</strain>
    </source>
</reference>
<dbReference type="PANTHER" id="PTHR33231">
    <property type="entry name" value="30S RIBOSOMAL PROTEIN"/>
    <property type="match status" value="1"/>
</dbReference>
<keyword evidence="5" id="KW-1185">Reference proteome</keyword>
<accession>A0AA37UMD7</accession>
<dbReference type="AlphaFoldDB" id="A0AA37UMD7"/>
<dbReference type="HAMAP" id="MF_00839">
    <property type="entry name" value="HPF"/>
    <property type="match status" value="1"/>
</dbReference>
<sequence length="219" mass="24097">MEIVVVGRHTEVAPRFRKHVEDKLSKVTQLAPYAQRVDVEISHEPNPRQAASSERIELTVRDRGPVVRAEASASDRYAALDVATTKLIERLRRSHDRRKGKAARREGKAPVAAEEALAALDAAIAPAPQEAPEQDVNTAPTEPDVAVEAQLGDSPVVVRQKVHRTSPVSVEDAIDEMELAGHPFYLFIDAETRQPAVVYHRHGWTYGVIRLDAEAAPTS</sequence>
<dbReference type="CDD" id="cd00552">
    <property type="entry name" value="RaiA"/>
    <property type="match status" value="1"/>
</dbReference>
<name>A0AA37UMD7_9MICO</name>
<dbReference type="RefSeq" id="WP_284249330.1">
    <property type="nucleotide sequence ID" value="NZ_BSUM01000001.1"/>
</dbReference>
<dbReference type="GO" id="GO:0043024">
    <property type="term" value="F:ribosomal small subunit binding"/>
    <property type="evidence" value="ECO:0007669"/>
    <property type="project" value="TreeGrafter"/>
</dbReference>
<comment type="similarity">
    <text evidence="2">Belongs to the HPF/YfiA ribosome-associated protein family. Long HPF subfamily.</text>
</comment>
<gene>
    <name evidence="2" type="primary">hpf</name>
    <name evidence="4" type="ORF">GCM10025875_06410</name>
</gene>
<protein>
    <recommendedName>
        <fullName evidence="2">Ribosome hibernation promoting factor</fullName>
        <shortName evidence="2">HPF</shortName>
    </recommendedName>
</protein>
<dbReference type="NCBIfam" id="TIGR00741">
    <property type="entry name" value="yfiA"/>
    <property type="match status" value="1"/>
</dbReference>
<dbReference type="InterPro" id="IPR036567">
    <property type="entry name" value="RHF-like"/>
</dbReference>
<dbReference type="InterPro" id="IPR038416">
    <property type="entry name" value="Ribosom_S30AE_C_sf"/>
</dbReference>